<keyword evidence="1" id="KW-1133">Transmembrane helix</keyword>
<keyword evidence="1" id="KW-0472">Membrane</keyword>
<accession>A0A2U8UWM8</accession>
<name>A0A2U8UWM8_9CAUD</name>
<evidence type="ECO:0000256" key="1">
    <source>
        <dbReference type="SAM" id="Phobius"/>
    </source>
</evidence>
<sequence length="48" mass="5402">MDDKFLETVVTQAILGQVKTNWVDRVIQVILLAAVLTVVILFIIGKYL</sequence>
<protein>
    <submittedName>
        <fullName evidence="2">Uncharacterized protein</fullName>
    </submittedName>
</protein>
<dbReference type="RefSeq" id="YP_009802098.1">
    <property type="nucleotide sequence ID" value="NC_047978.1"/>
</dbReference>
<dbReference type="Proteomes" id="UP000246222">
    <property type="component" value="Segment"/>
</dbReference>
<dbReference type="EMBL" id="MH191398">
    <property type="protein sequence ID" value="AWN08588.1"/>
    <property type="molecule type" value="Genomic_DNA"/>
</dbReference>
<feature type="transmembrane region" description="Helical" evidence="1">
    <location>
        <begin position="26"/>
        <end position="45"/>
    </location>
</feature>
<dbReference type="GeneID" id="54992632"/>
<keyword evidence="3" id="KW-1185">Reference proteome</keyword>
<dbReference type="KEGG" id="vg:54992632"/>
<keyword evidence="1" id="KW-0812">Transmembrane</keyword>
<reference evidence="2 3" key="1">
    <citation type="submission" date="2018-04" db="EMBL/GenBank/DDBJ databases">
        <title>Phage therapy in agriculture - a green tech approach to combat plant pathogenic bacteria.</title>
        <authorList>
            <person name="Djurhuus A.M."/>
            <person name="Carstens A.B."/>
            <person name="Hansen L.H."/>
        </authorList>
    </citation>
    <scope>NUCLEOTIDE SEQUENCE [LARGE SCALE GENOMIC DNA]</scope>
</reference>
<evidence type="ECO:0000313" key="2">
    <source>
        <dbReference type="EMBL" id="AWN08588.1"/>
    </source>
</evidence>
<organism evidence="2 3">
    <name type="scientific">Erwinia phage Faunus</name>
    <dbReference type="NCBI Taxonomy" id="2182346"/>
    <lineage>
        <taxon>Viruses</taxon>
        <taxon>Duplodnaviria</taxon>
        <taxon>Heunggongvirae</taxon>
        <taxon>Uroviricota</taxon>
        <taxon>Caudoviricetes</taxon>
        <taxon>Chaseviridae</taxon>
        <taxon>Cleopatravirinae</taxon>
        <taxon>Faunusvirus</taxon>
        <taxon>Faunusvirus faunus</taxon>
    </lineage>
</organism>
<proteinExistence type="predicted"/>
<evidence type="ECO:0000313" key="3">
    <source>
        <dbReference type="Proteomes" id="UP000246222"/>
    </source>
</evidence>